<dbReference type="InterPro" id="IPR013096">
    <property type="entry name" value="Cupin_2"/>
</dbReference>
<protein>
    <submittedName>
        <fullName evidence="2">Cupin domain-containing protein</fullName>
    </submittedName>
</protein>
<keyword evidence="3" id="KW-1185">Reference proteome</keyword>
<dbReference type="InterPro" id="IPR011051">
    <property type="entry name" value="RmlC_Cupin_sf"/>
</dbReference>
<dbReference type="CDD" id="cd02230">
    <property type="entry name" value="cupin_HP0902-like"/>
    <property type="match status" value="1"/>
</dbReference>
<gene>
    <name evidence="2" type="ORF">NYO98_01970</name>
</gene>
<organism evidence="2 3">
    <name type="scientific">Nocardioides pini</name>
    <dbReference type="NCBI Taxonomy" id="2975053"/>
    <lineage>
        <taxon>Bacteria</taxon>
        <taxon>Bacillati</taxon>
        <taxon>Actinomycetota</taxon>
        <taxon>Actinomycetes</taxon>
        <taxon>Propionibacteriales</taxon>
        <taxon>Nocardioidaceae</taxon>
        <taxon>Nocardioides</taxon>
    </lineage>
</organism>
<dbReference type="PANTHER" id="PTHR37694:SF1">
    <property type="entry name" value="SLR8022 PROTEIN"/>
    <property type="match status" value="1"/>
</dbReference>
<proteinExistence type="predicted"/>
<feature type="domain" description="Cupin type-2" evidence="1">
    <location>
        <begin position="42"/>
        <end position="105"/>
    </location>
</feature>
<dbReference type="EMBL" id="JAPPUX010000001">
    <property type="protein sequence ID" value="MCY4725028.1"/>
    <property type="molecule type" value="Genomic_DNA"/>
</dbReference>
<dbReference type="Gene3D" id="2.60.120.10">
    <property type="entry name" value="Jelly Rolls"/>
    <property type="match status" value="1"/>
</dbReference>
<dbReference type="Pfam" id="PF07883">
    <property type="entry name" value="Cupin_2"/>
    <property type="match status" value="1"/>
</dbReference>
<evidence type="ECO:0000259" key="1">
    <source>
        <dbReference type="Pfam" id="PF07883"/>
    </source>
</evidence>
<dbReference type="InterPro" id="IPR014710">
    <property type="entry name" value="RmlC-like_jellyroll"/>
</dbReference>
<evidence type="ECO:0000313" key="3">
    <source>
        <dbReference type="Proteomes" id="UP001074726"/>
    </source>
</evidence>
<dbReference type="RefSeq" id="WP_268109846.1">
    <property type="nucleotide sequence ID" value="NZ_JAPPUX010000001.1"/>
</dbReference>
<evidence type="ECO:0000313" key="2">
    <source>
        <dbReference type="EMBL" id="MCY4725028.1"/>
    </source>
</evidence>
<reference evidence="2" key="1">
    <citation type="submission" date="2022-08" db="EMBL/GenBank/DDBJ databases">
        <title>Genome sequencing of Nocardioides sp. STR2.</title>
        <authorList>
            <person name="So Y."/>
        </authorList>
    </citation>
    <scope>NUCLEOTIDE SEQUENCE</scope>
    <source>
        <strain evidence="2">STR2</strain>
    </source>
</reference>
<dbReference type="PANTHER" id="PTHR37694">
    <property type="entry name" value="SLR8022 PROTEIN"/>
    <property type="match status" value="1"/>
</dbReference>
<sequence>MQKTSLTHLAEGQLAAARDASSGRSSVTVFGGREHDLRQTLIALAAGRTLGEHQAPGEATLQVLVGTVRLAAGGETWEGSAGDHLVIPAQRHDLHAETDAAVLLTVATRA</sequence>
<dbReference type="Proteomes" id="UP001074726">
    <property type="component" value="Unassembled WGS sequence"/>
</dbReference>
<accession>A0ABT4C7V1</accession>
<name>A0ABT4C7V1_9ACTN</name>
<dbReference type="SUPFAM" id="SSF51182">
    <property type="entry name" value="RmlC-like cupins"/>
    <property type="match status" value="1"/>
</dbReference>
<comment type="caution">
    <text evidence="2">The sequence shown here is derived from an EMBL/GenBank/DDBJ whole genome shotgun (WGS) entry which is preliminary data.</text>
</comment>